<comment type="caution">
    <text evidence="2">The sequence shown here is derived from an EMBL/GenBank/DDBJ whole genome shotgun (WGS) entry which is preliminary data.</text>
</comment>
<dbReference type="Proteomes" id="UP001151079">
    <property type="component" value="Unassembled WGS sequence"/>
</dbReference>
<dbReference type="AlphaFoldDB" id="A0A9X2Z949"/>
<dbReference type="RefSeq" id="WP_264204476.1">
    <property type="nucleotide sequence ID" value="NZ_JAOZEW010000001.1"/>
</dbReference>
<accession>A0A9X2Z949</accession>
<dbReference type="SUPFAM" id="SSF56024">
    <property type="entry name" value="Phospholipase D/nuclease"/>
    <property type="match status" value="1"/>
</dbReference>
<keyword evidence="3" id="KW-1185">Reference proteome</keyword>
<reference evidence="2" key="1">
    <citation type="submission" date="2022-10" db="EMBL/GenBank/DDBJ databases">
        <title>Two novel species of Flavobacterium.</title>
        <authorList>
            <person name="Liu Q."/>
            <person name="Xin Y.-H."/>
        </authorList>
    </citation>
    <scope>NUCLEOTIDE SEQUENCE</scope>
    <source>
        <strain evidence="2">LS1R49</strain>
    </source>
</reference>
<sequence>MIQRKLKLISDLKIELQNCDEIWIAVAMVSDSGFNYIQNHIDNDAKQNFLVGIGLPTSPQVLRQLKELNALDRFNSRVYHKTETLFHPKAYIIRTNDNLIAYVGSGNCTEGGFDKNIELSIKIHDQDFCNGLIEWFNTLYKHSNEITEDFLESYEILFKKRKERMREDRAELKKIFKNESDVFNLDEIDFANQFFKKEHFQAFEGRKPWDESPDAVKQRENVRQKLYKLNRELFPLVESKKWNIDRHYSPGHVVSSAIHSQHTAQDLSAIWLHYGRGMNEIKEYGENQTPLDYMRLQVIIHHNNIGIWNRIGKDRGSQIDRDNLKSNLKNDSGYRIEMFNLIERFPDEYFIQLNNERRFVRTFENENQLADYLLRADYNFYFIIGVEIHPGDSKLSEKNILETIIKSFDLLYPTYELIKHKF</sequence>
<evidence type="ECO:0000313" key="3">
    <source>
        <dbReference type="Proteomes" id="UP001151079"/>
    </source>
</evidence>
<dbReference type="Gene3D" id="3.30.870.10">
    <property type="entry name" value="Endonuclease Chain A"/>
    <property type="match status" value="1"/>
</dbReference>
<name>A0A9X2Z949_9FLAO</name>
<organism evidence="2 3">
    <name type="scientific">Flavobacterium shii</name>
    <dbReference type="NCBI Taxonomy" id="2987687"/>
    <lineage>
        <taxon>Bacteria</taxon>
        <taxon>Pseudomonadati</taxon>
        <taxon>Bacteroidota</taxon>
        <taxon>Flavobacteriia</taxon>
        <taxon>Flavobacteriales</taxon>
        <taxon>Flavobacteriaceae</taxon>
        <taxon>Flavobacterium</taxon>
    </lineage>
</organism>
<protein>
    <submittedName>
        <fullName evidence="2">Phospholipase D family protein</fullName>
    </submittedName>
</protein>
<dbReference type="EMBL" id="JAOZEW010000001">
    <property type="protein sequence ID" value="MCV9926274.1"/>
    <property type="molecule type" value="Genomic_DNA"/>
</dbReference>
<dbReference type="Pfam" id="PF13091">
    <property type="entry name" value="PLDc_2"/>
    <property type="match status" value="1"/>
</dbReference>
<proteinExistence type="predicted"/>
<dbReference type="InterPro" id="IPR025202">
    <property type="entry name" value="PLD-like_dom"/>
</dbReference>
<evidence type="ECO:0000259" key="1">
    <source>
        <dbReference type="Pfam" id="PF13091"/>
    </source>
</evidence>
<dbReference type="CDD" id="cd09117">
    <property type="entry name" value="PLDc_Bfil_DEXD_like"/>
    <property type="match status" value="1"/>
</dbReference>
<feature type="domain" description="Phospholipase D-like" evidence="1">
    <location>
        <begin position="61"/>
        <end position="139"/>
    </location>
</feature>
<evidence type="ECO:0000313" key="2">
    <source>
        <dbReference type="EMBL" id="MCV9926274.1"/>
    </source>
</evidence>
<gene>
    <name evidence="2" type="ORF">OIU83_01310</name>
</gene>